<comment type="caution">
    <text evidence="1">The sequence shown here is derived from an EMBL/GenBank/DDBJ whole genome shotgun (WGS) entry which is preliminary data.</text>
</comment>
<accession>A0A1J5PVX1</accession>
<dbReference type="EMBL" id="MLJW01002305">
    <property type="protein sequence ID" value="OIQ75016.1"/>
    <property type="molecule type" value="Genomic_DNA"/>
</dbReference>
<organism evidence="1">
    <name type="scientific">mine drainage metagenome</name>
    <dbReference type="NCBI Taxonomy" id="410659"/>
    <lineage>
        <taxon>unclassified sequences</taxon>
        <taxon>metagenomes</taxon>
        <taxon>ecological metagenomes</taxon>
    </lineage>
</organism>
<protein>
    <submittedName>
        <fullName evidence="1">Uncharacterized protein</fullName>
    </submittedName>
</protein>
<proteinExistence type="predicted"/>
<dbReference type="AlphaFoldDB" id="A0A1J5PVX1"/>
<evidence type="ECO:0000313" key="1">
    <source>
        <dbReference type="EMBL" id="OIQ75016.1"/>
    </source>
</evidence>
<name>A0A1J5PVX1_9ZZZZ</name>
<sequence length="185" mass="20291">MATKKSAPRWTDVKAKLADFDRAALLGLVQDLYAASKENQKFLHARFNLGGNVLQPYKEVISRWICPNVMVRNPDPISVAKAKKAISDYKKALGRPDGLAELAVFYCEEVLAFLDTCGVDDASYFDALVRVYGQALKSALALPEASRAPFLQRLDAVRNQGQSIGWGVGDDFDALWAAAGLEPRT</sequence>
<reference evidence="1" key="1">
    <citation type="submission" date="2016-10" db="EMBL/GenBank/DDBJ databases">
        <title>Sequence of Gallionella enrichment culture.</title>
        <authorList>
            <person name="Poehlein A."/>
            <person name="Muehling M."/>
            <person name="Daniel R."/>
        </authorList>
    </citation>
    <scope>NUCLEOTIDE SEQUENCE</scope>
</reference>
<gene>
    <name evidence="1" type="ORF">GALL_433220</name>
</gene>